<reference evidence="2 3" key="1">
    <citation type="submission" date="2019-09" db="EMBL/GenBank/DDBJ databases">
        <title>Draft genome of the ectomycorrhizal ascomycete Sphaerosporella brunnea.</title>
        <authorList>
            <consortium name="DOE Joint Genome Institute"/>
            <person name="Benucci G.M."/>
            <person name="Marozzi G."/>
            <person name="Antonielli L."/>
            <person name="Sanchez S."/>
            <person name="Marco P."/>
            <person name="Wang X."/>
            <person name="Falini L.B."/>
            <person name="Barry K."/>
            <person name="Haridas S."/>
            <person name="Lipzen A."/>
            <person name="Labutti K."/>
            <person name="Grigoriev I.V."/>
            <person name="Murat C."/>
            <person name="Martin F."/>
            <person name="Albertini E."/>
            <person name="Donnini D."/>
            <person name="Bonito G."/>
        </authorList>
    </citation>
    <scope>NUCLEOTIDE SEQUENCE [LARGE SCALE GENOMIC DNA]</scope>
    <source>
        <strain evidence="2 3">Sb_GMNB300</strain>
    </source>
</reference>
<dbReference type="Proteomes" id="UP000326924">
    <property type="component" value="Unassembled WGS sequence"/>
</dbReference>
<proteinExistence type="predicted"/>
<sequence>MMPCHAHAPCPCTARRRWAFGGHEGAGKPTRTTERQLSSAAFRSSARTRNNSGQRSGEKKRPTRIHTYHHHNHHHHHHHHHHPPSRALCRPILAAITLPLLYIPHHQSRERRSYIHAYITTTSSNGHGHRQQHHHPHTHVLSHIWRRAETDRARCDRQAQIRTGSLAGWLASWLVGRTYFLLYLHVHER</sequence>
<protein>
    <submittedName>
        <fullName evidence="2">Uncharacterized protein</fullName>
    </submittedName>
</protein>
<name>A0A5J5EPV7_9PEZI</name>
<organism evidence="2 3">
    <name type="scientific">Sphaerosporella brunnea</name>
    <dbReference type="NCBI Taxonomy" id="1250544"/>
    <lineage>
        <taxon>Eukaryota</taxon>
        <taxon>Fungi</taxon>
        <taxon>Dikarya</taxon>
        <taxon>Ascomycota</taxon>
        <taxon>Pezizomycotina</taxon>
        <taxon>Pezizomycetes</taxon>
        <taxon>Pezizales</taxon>
        <taxon>Pyronemataceae</taxon>
        <taxon>Sphaerosporella</taxon>
    </lineage>
</organism>
<dbReference type="InParanoid" id="A0A5J5EPV7"/>
<accession>A0A5J5EPV7</accession>
<evidence type="ECO:0000313" key="3">
    <source>
        <dbReference type="Proteomes" id="UP000326924"/>
    </source>
</evidence>
<evidence type="ECO:0000256" key="1">
    <source>
        <dbReference type="SAM" id="MobiDB-lite"/>
    </source>
</evidence>
<gene>
    <name evidence="2" type="ORF">FN846DRAFT_192740</name>
</gene>
<feature type="compositionally biased region" description="Low complexity" evidence="1">
    <location>
        <begin position="38"/>
        <end position="52"/>
    </location>
</feature>
<feature type="region of interest" description="Disordered" evidence="1">
    <location>
        <begin position="23"/>
        <end position="62"/>
    </location>
</feature>
<evidence type="ECO:0000313" key="2">
    <source>
        <dbReference type="EMBL" id="KAA8898944.1"/>
    </source>
</evidence>
<keyword evidence="3" id="KW-1185">Reference proteome</keyword>
<comment type="caution">
    <text evidence="2">The sequence shown here is derived from an EMBL/GenBank/DDBJ whole genome shotgun (WGS) entry which is preliminary data.</text>
</comment>
<dbReference type="AlphaFoldDB" id="A0A5J5EPV7"/>
<dbReference type="EMBL" id="VXIS01000175">
    <property type="protein sequence ID" value="KAA8898944.1"/>
    <property type="molecule type" value="Genomic_DNA"/>
</dbReference>